<keyword evidence="5" id="KW-1185">Reference proteome</keyword>
<dbReference type="Pfam" id="PF19335">
    <property type="entry name" value="HMBD"/>
    <property type="match status" value="1"/>
</dbReference>
<evidence type="ECO:0000313" key="4">
    <source>
        <dbReference type="EMBL" id="TWI13778.1"/>
    </source>
</evidence>
<protein>
    <recommendedName>
        <fullName evidence="3">Heavy metal binding domain-containing protein</fullName>
    </recommendedName>
</protein>
<comment type="caution">
    <text evidence="4">The sequence shown here is derived from an EMBL/GenBank/DDBJ whole genome shotgun (WGS) entry which is preliminary data.</text>
</comment>
<feature type="chain" id="PRO_5030178580" description="Heavy metal binding domain-containing protein" evidence="2">
    <location>
        <begin position="20"/>
        <end position="90"/>
    </location>
</feature>
<evidence type="ECO:0000313" key="5">
    <source>
        <dbReference type="Proteomes" id="UP000319848"/>
    </source>
</evidence>
<feature type="compositionally biased region" description="Low complexity" evidence="1">
    <location>
        <begin position="26"/>
        <end position="40"/>
    </location>
</feature>
<dbReference type="EMBL" id="VLKQ01000003">
    <property type="protein sequence ID" value="TWI13778.1"/>
    <property type="molecule type" value="Genomic_DNA"/>
</dbReference>
<name>V6RWC0_9FLAO</name>
<organism evidence="4 5">
    <name type="scientific">Flavobacterium cauense R2A-7</name>
    <dbReference type="NCBI Taxonomy" id="1341154"/>
    <lineage>
        <taxon>Bacteria</taxon>
        <taxon>Pseudomonadati</taxon>
        <taxon>Bacteroidota</taxon>
        <taxon>Flavobacteriia</taxon>
        <taxon>Flavobacteriales</taxon>
        <taxon>Flavobacteriaceae</taxon>
        <taxon>Flavobacterium</taxon>
    </lineage>
</organism>
<dbReference type="Proteomes" id="UP000319848">
    <property type="component" value="Unassembled WGS sequence"/>
</dbReference>
<sequence length="90" mass="9900">MKKSIAIVAFMMTVLTVVSCDKKTAPETTPAQTTTEQTTPENKENEAHQLAYACPMDCEKGKTYDKPGKCPVCEMDLTEVKAEGHDGHEH</sequence>
<dbReference type="GO" id="GO:0046872">
    <property type="term" value="F:metal ion binding"/>
    <property type="evidence" value="ECO:0007669"/>
    <property type="project" value="InterPro"/>
</dbReference>
<evidence type="ECO:0000256" key="1">
    <source>
        <dbReference type="SAM" id="MobiDB-lite"/>
    </source>
</evidence>
<feature type="signal peptide" evidence="2">
    <location>
        <begin position="1"/>
        <end position="19"/>
    </location>
</feature>
<evidence type="ECO:0000256" key="2">
    <source>
        <dbReference type="SAM" id="SignalP"/>
    </source>
</evidence>
<gene>
    <name evidence="4" type="ORF">IP98_00927</name>
</gene>
<keyword evidence="2" id="KW-0732">Signal</keyword>
<dbReference type="STRING" id="1341154.FCR2A7T_21840"/>
<evidence type="ECO:0000259" key="3">
    <source>
        <dbReference type="Pfam" id="PF19335"/>
    </source>
</evidence>
<reference evidence="4 5" key="1">
    <citation type="journal article" date="2015" name="Stand. Genomic Sci.">
        <title>Genomic Encyclopedia of Bacterial and Archaeal Type Strains, Phase III: the genomes of soil and plant-associated and newly described type strains.</title>
        <authorList>
            <person name="Whitman W.B."/>
            <person name="Woyke T."/>
            <person name="Klenk H.P."/>
            <person name="Zhou Y."/>
            <person name="Lilburn T.G."/>
            <person name="Beck B.J."/>
            <person name="De Vos P."/>
            <person name="Vandamme P."/>
            <person name="Eisen J.A."/>
            <person name="Garrity G."/>
            <person name="Hugenholtz P."/>
            <person name="Kyrpides N.C."/>
        </authorList>
    </citation>
    <scope>NUCLEOTIDE SEQUENCE [LARGE SCALE GENOMIC DNA]</scope>
    <source>
        <strain evidence="4 5">CGMCC 1.7270</strain>
    </source>
</reference>
<dbReference type="PROSITE" id="PS51257">
    <property type="entry name" value="PROKAR_LIPOPROTEIN"/>
    <property type="match status" value="1"/>
</dbReference>
<accession>V6RWC0</accession>
<dbReference type="InterPro" id="IPR045800">
    <property type="entry name" value="HMBD"/>
</dbReference>
<feature type="domain" description="Heavy metal binding" evidence="3">
    <location>
        <begin position="52"/>
        <end position="80"/>
    </location>
</feature>
<dbReference type="OrthoDB" id="1523860at2"/>
<proteinExistence type="predicted"/>
<dbReference type="AlphaFoldDB" id="V6RWC0"/>
<dbReference type="RefSeq" id="WP_023571297.1">
    <property type="nucleotide sequence ID" value="NZ_AVBI01000019.1"/>
</dbReference>
<feature type="region of interest" description="Disordered" evidence="1">
    <location>
        <begin position="22"/>
        <end position="48"/>
    </location>
</feature>